<sequence length="104" mass="11594">MADNDALVIVMISITCVVGTLVAMYYLMTMIFCNKKYDITAYQNLLARAAMAQAQAEAKAKVEAMSMEENSLVSHLIPAHKYEKKKKNNDDVALSPFQLSYLPV</sequence>
<dbReference type="Proteomes" id="UP001367508">
    <property type="component" value="Unassembled WGS sequence"/>
</dbReference>
<evidence type="ECO:0000256" key="1">
    <source>
        <dbReference type="SAM" id="Phobius"/>
    </source>
</evidence>
<evidence type="ECO:0000313" key="3">
    <source>
        <dbReference type="Proteomes" id="UP001367508"/>
    </source>
</evidence>
<keyword evidence="1" id="KW-1133">Transmembrane helix</keyword>
<dbReference type="EMBL" id="JAYMYQ010000001">
    <property type="protein sequence ID" value="KAK7360588.1"/>
    <property type="molecule type" value="Genomic_DNA"/>
</dbReference>
<keyword evidence="1" id="KW-0812">Transmembrane</keyword>
<dbReference type="AlphaFoldDB" id="A0AAN9RBF3"/>
<evidence type="ECO:0000313" key="2">
    <source>
        <dbReference type="EMBL" id="KAK7360588.1"/>
    </source>
</evidence>
<comment type="caution">
    <text evidence="2">The sequence shown here is derived from an EMBL/GenBank/DDBJ whole genome shotgun (WGS) entry which is preliminary data.</text>
</comment>
<name>A0AAN9RBF3_CANGL</name>
<organism evidence="2 3">
    <name type="scientific">Canavalia gladiata</name>
    <name type="common">Sword bean</name>
    <name type="synonym">Dolichos gladiatus</name>
    <dbReference type="NCBI Taxonomy" id="3824"/>
    <lineage>
        <taxon>Eukaryota</taxon>
        <taxon>Viridiplantae</taxon>
        <taxon>Streptophyta</taxon>
        <taxon>Embryophyta</taxon>
        <taxon>Tracheophyta</taxon>
        <taxon>Spermatophyta</taxon>
        <taxon>Magnoliopsida</taxon>
        <taxon>eudicotyledons</taxon>
        <taxon>Gunneridae</taxon>
        <taxon>Pentapetalae</taxon>
        <taxon>rosids</taxon>
        <taxon>fabids</taxon>
        <taxon>Fabales</taxon>
        <taxon>Fabaceae</taxon>
        <taxon>Papilionoideae</taxon>
        <taxon>50 kb inversion clade</taxon>
        <taxon>NPAAA clade</taxon>
        <taxon>indigoferoid/millettioid clade</taxon>
        <taxon>Phaseoleae</taxon>
        <taxon>Canavalia</taxon>
    </lineage>
</organism>
<keyword evidence="1" id="KW-0472">Membrane</keyword>
<accession>A0AAN9RBF3</accession>
<feature type="transmembrane region" description="Helical" evidence="1">
    <location>
        <begin position="6"/>
        <end position="27"/>
    </location>
</feature>
<keyword evidence="3" id="KW-1185">Reference proteome</keyword>
<reference evidence="2 3" key="1">
    <citation type="submission" date="2024-01" db="EMBL/GenBank/DDBJ databases">
        <title>The genomes of 5 underutilized Papilionoideae crops provide insights into root nodulation and disease resistanc.</title>
        <authorList>
            <person name="Jiang F."/>
        </authorList>
    </citation>
    <scope>NUCLEOTIDE SEQUENCE [LARGE SCALE GENOMIC DNA]</scope>
    <source>
        <strain evidence="2">LVBAO_FW01</strain>
        <tissue evidence="2">Leaves</tissue>
    </source>
</reference>
<protein>
    <submittedName>
        <fullName evidence="2">Uncharacterized protein</fullName>
    </submittedName>
</protein>
<proteinExistence type="predicted"/>
<gene>
    <name evidence="2" type="ORF">VNO77_02595</name>
</gene>